<feature type="region of interest" description="Disordered" evidence="1">
    <location>
        <begin position="186"/>
        <end position="207"/>
    </location>
</feature>
<protein>
    <recommendedName>
        <fullName evidence="2">DUF6593 domain-containing protein</fullName>
    </recommendedName>
</protein>
<evidence type="ECO:0000313" key="3">
    <source>
        <dbReference type="EMBL" id="TBU32515.1"/>
    </source>
</evidence>
<dbReference type="Pfam" id="PF20236">
    <property type="entry name" value="DUF6593"/>
    <property type="match status" value="1"/>
</dbReference>
<feature type="domain" description="DUF6593" evidence="2">
    <location>
        <begin position="14"/>
        <end position="187"/>
    </location>
</feature>
<gene>
    <name evidence="3" type="ORF">BD311DRAFT_686540</name>
</gene>
<dbReference type="InterPro" id="IPR046528">
    <property type="entry name" value="DUF6593"/>
</dbReference>
<proteinExistence type="predicted"/>
<dbReference type="EMBL" id="ML143394">
    <property type="protein sequence ID" value="TBU32515.1"/>
    <property type="molecule type" value="Genomic_DNA"/>
</dbReference>
<dbReference type="OrthoDB" id="3256331at2759"/>
<sequence>MSQQPRATLVLSPDDPSNTTIYDAADGTAVYTVSTQRRWNGTTTYIVNVHGAVVAALQERYLVSDRLILGRDPPMPLHEWLRINIANISVNMNASFKDESGRKYKWKGNVVGHRGALELFTKDDEYTEPIARLDRSHPQGVSGAQSGSSTEHQHRPRPATLSLTLRALEIRDSVVTSLLVLEKQRRKDRQALQASPENPTEVYRWGS</sequence>
<reference evidence="3" key="1">
    <citation type="submission" date="2019-01" db="EMBL/GenBank/DDBJ databases">
        <title>Draft genome sequences of three monokaryotic isolates of the white-rot basidiomycete fungus Dichomitus squalens.</title>
        <authorList>
            <consortium name="DOE Joint Genome Institute"/>
            <person name="Lopez S.C."/>
            <person name="Andreopoulos B."/>
            <person name="Pangilinan J."/>
            <person name="Lipzen A."/>
            <person name="Riley R."/>
            <person name="Ahrendt S."/>
            <person name="Ng V."/>
            <person name="Barry K."/>
            <person name="Daum C."/>
            <person name="Grigoriev I.V."/>
            <person name="Hilden K.S."/>
            <person name="Makela M.R."/>
            <person name="de Vries R.P."/>
        </authorList>
    </citation>
    <scope>NUCLEOTIDE SEQUENCE [LARGE SCALE GENOMIC DNA]</scope>
    <source>
        <strain evidence="3">OM18370.1</strain>
    </source>
</reference>
<evidence type="ECO:0000256" key="1">
    <source>
        <dbReference type="SAM" id="MobiDB-lite"/>
    </source>
</evidence>
<dbReference type="AlphaFoldDB" id="A0A4Q9MXP4"/>
<dbReference type="Proteomes" id="UP000292957">
    <property type="component" value="Unassembled WGS sequence"/>
</dbReference>
<accession>A0A4Q9MXP4</accession>
<name>A0A4Q9MXP4_9APHY</name>
<feature type="region of interest" description="Disordered" evidence="1">
    <location>
        <begin position="132"/>
        <end position="157"/>
    </location>
</feature>
<evidence type="ECO:0000259" key="2">
    <source>
        <dbReference type="Pfam" id="PF20236"/>
    </source>
</evidence>
<organism evidence="3">
    <name type="scientific">Dichomitus squalens</name>
    <dbReference type="NCBI Taxonomy" id="114155"/>
    <lineage>
        <taxon>Eukaryota</taxon>
        <taxon>Fungi</taxon>
        <taxon>Dikarya</taxon>
        <taxon>Basidiomycota</taxon>
        <taxon>Agaricomycotina</taxon>
        <taxon>Agaricomycetes</taxon>
        <taxon>Polyporales</taxon>
        <taxon>Polyporaceae</taxon>
        <taxon>Dichomitus</taxon>
    </lineage>
</organism>